<protein>
    <submittedName>
        <fullName evidence="1">Uncharacterized protein</fullName>
    </submittedName>
</protein>
<gene>
    <name evidence="1" type="ORF">M7I_4032</name>
</gene>
<name>H0EN31_GLAL7</name>
<keyword evidence="2" id="KW-1185">Reference proteome</keyword>
<dbReference type="HOGENOM" id="CLU_3335684_0_0_1"/>
<dbReference type="Proteomes" id="UP000005446">
    <property type="component" value="Unassembled WGS sequence"/>
</dbReference>
<evidence type="ECO:0000313" key="1">
    <source>
        <dbReference type="EMBL" id="EHK99951.1"/>
    </source>
</evidence>
<proteinExistence type="predicted"/>
<sequence>MSETSWKFEERTHVAEHEIDTTSRIHSGISELSPSINI</sequence>
<dbReference type="AlphaFoldDB" id="H0EN31"/>
<dbReference type="EMBL" id="AGUE01000101">
    <property type="protein sequence ID" value="EHK99951.1"/>
    <property type="molecule type" value="Genomic_DNA"/>
</dbReference>
<accession>H0EN31</accession>
<dbReference type="InParanoid" id="H0EN31"/>
<comment type="caution">
    <text evidence="1">The sequence shown here is derived from an EMBL/GenBank/DDBJ whole genome shotgun (WGS) entry which is preliminary data.</text>
</comment>
<reference evidence="1 2" key="1">
    <citation type="journal article" date="2012" name="Eukaryot. Cell">
        <title>Genome sequence of the fungus Glarea lozoyensis: the first genome sequence of a species from the Helotiaceae family.</title>
        <authorList>
            <person name="Youssar L."/>
            <person name="Gruening B.A."/>
            <person name="Erxleben A."/>
            <person name="Guenther S."/>
            <person name="Huettel W."/>
        </authorList>
    </citation>
    <scope>NUCLEOTIDE SEQUENCE [LARGE SCALE GENOMIC DNA]</scope>
    <source>
        <strain evidence="2">ATCC 74030 / MF5533</strain>
    </source>
</reference>
<organism evidence="1 2">
    <name type="scientific">Glarea lozoyensis (strain ATCC 74030 / MF5533)</name>
    <dbReference type="NCBI Taxonomy" id="1104152"/>
    <lineage>
        <taxon>Eukaryota</taxon>
        <taxon>Fungi</taxon>
        <taxon>Dikarya</taxon>
        <taxon>Ascomycota</taxon>
        <taxon>Pezizomycotina</taxon>
        <taxon>Leotiomycetes</taxon>
        <taxon>Helotiales</taxon>
        <taxon>Helotiaceae</taxon>
        <taxon>Glarea</taxon>
    </lineage>
</organism>
<evidence type="ECO:0000313" key="2">
    <source>
        <dbReference type="Proteomes" id="UP000005446"/>
    </source>
</evidence>